<evidence type="ECO:0000256" key="4">
    <source>
        <dbReference type="ARBA" id="ARBA00023002"/>
    </source>
</evidence>
<feature type="signal peptide" evidence="7">
    <location>
        <begin position="1"/>
        <end position="18"/>
    </location>
</feature>
<dbReference type="InterPro" id="IPR033138">
    <property type="entry name" value="Cu_oxidase_CS"/>
</dbReference>
<evidence type="ECO:0000256" key="1">
    <source>
        <dbReference type="ARBA" id="ARBA00010609"/>
    </source>
</evidence>
<dbReference type="PANTHER" id="PTHR11709:SF394">
    <property type="entry name" value="FI03373P-RELATED"/>
    <property type="match status" value="1"/>
</dbReference>
<accession>A0AAD9JS06</accession>
<dbReference type="Gene3D" id="2.60.40.420">
    <property type="entry name" value="Cupredoxins - blue copper proteins"/>
    <property type="match status" value="3"/>
</dbReference>
<evidence type="ECO:0000256" key="3">
    <source>
        <dbReference type="ARBA" id="ARBA00022729"/>
    </source>
</evidence>
<feature type="domain" description="LamG-like jellyroll fold" evidence="8">
    <location>
        <begin position="734"/>
        <end position="870"/>
    </location>
</feature>
<evidence type="ECO:0000256" key="7">
    <source>
        <dbReference type="SAM" id="SignalP"/>
    </source>
</evidence>
<keyword evidence="10" id="KW-1185">Reference proteome</keyword>
<dbReference type="CDD" id="cd13905">
    <property type="entry name" value="CuRO_3_tcLLC2_insect_like"/>
    <property type="match status" value="1"/>
</dbReference>
<sequence>MKPHVFCVMLATAVVVTADICRDPICEFTFVIRRARSMTYRASNGNLYDVALKGRRLQIVENSFRKASSDPIIGTFVDPNDVITLDGFQRDFIAVNGAFRGPTIEVMEGTQVVVHVINDLMTEGITIHWHGMFVPNTPWMDGVGYVTQCPIPPNQSFTYRFKALPHGTHWYHDHFSNTRLDGLFGMLIIHQKLPKLPEFIVSVQDWYHVPAGEADRFSPNRLRHTGTGEAYMSDDDRDMAVDNSEVSMRRYDGSLINGRGRWNDQQVALTMYNVSSGQKYRFRVANTGCERGYLMSVDGHQLRVIALEGEDTAPLSVDSFIIYPGESLDFEMDASKRGGQYWMRAVTLRVGKGRDPRPDGIVNGVKAIVRYQDVTGDAEPTSRPRDCTSAQPCRVFNCPFGGYPASENKICLKVSDAHIGVASDDFRTKYGLTEQPAVEHFLNWNGVVGSSVNARRFVFPKMPFFLDYHDHIVPCDDNECDTKGCKCTNVLDLPYNETIQMVFTNYNPINANDLEHHPIHMHGHNFAVLAMGYPQFDSTTGRFVSPNTDIDCTNRLCTKPRWRRGCEPALNLVDPPVRDVVIVPAGGYTVIRFRSTNPGFWIFHCHLEMHIMEGMGLVLRVGEDRVPQLPRHFPTCNVFDWTSEEFEWYQTNTVMTSLPPTLPTHPPVDAEKRKEITCFTFDDGFTGTSGEWVSNSGNVGLVNGDCVSRQCAHFAGANSRLEVPRFSAAFEAWREFSLSFWLRNMVDGPCEVVTNGDCQTGDPPSLYVYGGWSGQLKVGMTTKGGHVATATVRITLRRWHHVVVTWDGSKMKTYVDGRRMRSNALPGSKLASPNCPLTFGKSTGSTRRVRPSFSGYLDQVCLYNEALSAANIRKLKTNPSTIHLPTSTRRQRQ</sequence>
<reference evidence="9" key="1">
    <citation type="journal article" date="2023" name="Mol. Biol. Evol.">
        <title>Third-Generation Sequencing Reveals the Adaptive Role of the Epigenome in Three Deep-Sea Polychaetes.</title>
        <authorList>
            <person name="Perez M."/>
            <person name="Aroh O."/>
            <person name="Sun Y."/>
            <person name="Lan Y."/>
            <person name="Juniper S.K."/>
            <person name="Young C.R."/>
            <person name="Angers B."/>
            <person name="Qian P.Y."/>
        </authorList>
    </citation>
    <scope>NUCLEOTIDE SEQUENCE</scope>
    <source>
        <strain evidence="9">R07B-5</strain>
    </source>
</reference>
<dbReference type="AlphaFoldDB" id="A0AAD9JS06"/>
<protein>
    <recommendedName>
        <fullName evidence="8">LamG-like jellyroll fold domain-containing protein</fullName>
    </recommendedName>
</protein>
<dbReference type="Pfam" id="PF13385">
    <property type="entry name" value="Laminin_G_3"/>
    <property type="match status" value="1"/>
</dbReference>
<dbReference type="PROSITE" id="PS00079">
    <property type="entry name" value="MULTICOPPER_OXIDASE1"/>
    <property type="match status" value="1"/>
</dbReference>
<dbReference type="InterPro" id="IPR011707">
    <property type="entry name" value="Cu-oxidase-like_N"/>
</dbReference>
<name>A0AAD9JS06_RIDPI</name>
<dbReference type="Gene3D" id="2.60.120.200">
    <property type="match status" value="1"/>
</dbReference>
<dbReference type="Pfam" id="PF07731">
    <property type="entry name" value="Cu-oxidase_2"/>
    <property type="match status" value="1"/>
</dbReference>
<dbReference type="SMART" id="SM00560">
    <property type="entry name" value="LamGL"/>
    <property type="match status" value="1"/>
</dbReference>
<dbReference type="GO" id="GO:0005507">
    <property type="term" value="F:copper ion binding"/>
    <property type="evidence" value="ECO:0007669"/>
    <property type="project" value="InterPro"/>
</dbReference>
<dbReference type="InterPro" id="IPR008972">
    <property type="entry name" value="Cupredoxin"/>
</dbReference>
<keyword evidence="4" id="KW-0560">Oxidoreductase</keyword>
<dbReference type="SUPFAM" id="SSF49503">
    <property type="entry name" value="Cupredoxins"/>
    <property type="match status" value="3"/>
</dbReference>
<dbReference type="GO" id="GO:0006826">
    <property type="term" value="P:iron ion transport"/>
    <property type="evidence" value="ECO:0007669"/>
    <property type="project" value="TreeGrafter"/>
</dbReference>
<dbReference type="GO" id="GO:0005886">
    <property type="term" value="C:plasma membrane"/>
    <property type="evidence" value="ECO:0007669"/>
    <property type="project" value="TreeGrafter"/>
</dbReference>
<dbReference type="Pfam" id="PF07732">
    <property type="entry name" value="Cu-oxidase_3"/>
    <property type="match status" value="1"/>
</dbReference>
<dbReference type="InterPro" id="IPR011706">
    <property type="entry name" value="Cu-oxidase_C"/>
</dbReference>
<gene>
    <name evidence="9" type="ORF">NP493_1804g00021</name>
</gene>
<dbReference type="InterPro" id="IPR001117">
    <property type="entry name" value="Cu-oxidase_2nd"/>
</dbReference>
<dbReference type="FunFam" id="2.60.40.420:FF:000045">
    <property type="entry name" value="Laccase 2"/>
    <property type="match status" value="1"/>
</dbReference>
<dbReference type="PANTHER" id="PTHR11709">
    <property type="entry name" value="MULTI-COPPER OXIDASE"/>
    <property type="match status" value="1"/>
</dbReference>
<keyword evidence="3 7" id="KW-0732">Signal</keyword>
<dbReference type="EMBL" id="JAODUO010001801">
    <property type="protein sequence ID" value="KAK2158374.1"/>
    <property type="molecule type" value="Genomic_DNA"/>
</dbReference>
<keyword evidence="6" id="KW-1015">Disulfide bond</keyword>
<dbReference type="CDD" id="cd13858">
    <property type="entry name" value="CuRO_1_tcLCC2_insect_like"/>
    <property type="match status" value="1"/>
</dbReference>
<dbReference type="Pfam" id="PF00394">
    <property type="entry name" value="Cu-oxidase"/>
    <property type="match status" value="1"/>
</dbReference>
<dbReference type="GO" id="GO:0016491">
    <property type="term" value="F:oxidoreductase activity"/>
    <property type="evidence" value="ECO:0007669"/>
    <property type="project" value="UniProtKB-KW"/>
</dbReference>
<evidence type="ECO:0000313" key="10">
    <source>
        <dbReference type="Proteomes" id="UP001209878"/>
    </source>
</evidence>
<feature type="chain" id="PRO_5042292742" description="LamG-like jellyroll fold domain-containing protein" evidence="7">
    <location>
        <begin position="19"/>
        <end position="893"/>
    </location>
</feature>
<evidence type="ECO:0000313" key="9">
    <source>
        <dbReference type="EMBL" id="KAK2158374.1"/>
    </source>
</evidence>
<proteinExistence type="inferred from homology"/>
<evidence type="ECO:0000256" key="5">
    <source>
        <dbReference type="ARBA" id="ARBA00023008"/>
    </source>
</evidence>
<evidence type="ECO:0000256" key="2">
    <source>
        <dbReference type="ARBA" id="ARBA00022723"/>
    </source>
</evidence>
<dbReference type="SUPFAM" id="SSF49899">
    <property type="entry name" value="Concanavalin A-like lectins/glucanases"/>
    <property type="match status" value="1"/>
</dbReference>
<comment type="similarity">
    <text evidence="1">Belongs to the multicopper oxidase family.</text>
</comment>
<dbReference type="PROSITE" id="PS00080">
    <property type="entry name" value="MULTICOPPER_OXIDASE2"/>
    <property type="match status" value="1"/>
</dbReference>
<dbReference type="InterPro" id="IPR002355">
    <property type="entry name" value="Cu_oxidase_Cu_BS"/>
</dbReference>
<dbReference type="InterPro" id="IPR006558">
    <property type="entry name" value="LamG-like"/>
</dbReference>
<dbReference type="InterPro" id="IPR013320">
    <property type="entry name" value="ConA-like_dom_sf"/>
</dbReference>
<organism evidence="9 10">
    <name type="scientific">Ridgeia piscesae</name>
    <name type="common">Tubeworm</name>
    <dbReference type="NCBI Taxonomy" id="27915"/>
    <lineage>
        <taxon>Eukaryota</taxon>
        <taxon>Metazoa</taxon>
        <taxon>Spiralia</taxon>
        <taxon>Lophotrochozoa</taxon>
        <taxon>Annelida</taxon>
        <taxon>Polychaeta</taxon>
        <taxon>Sedentaria</taxon>
        <taxon>Canalipalpata</taxon>
        <taxon>Sabellida</taxon>
        <taxon>Siboglinidae</taxon>
        <taxon>Ridgeia</taxon>
    </lineage>
</organism>
<evidence type="ECO:0000259" key="8">
    <source>
        <dbReference type="SMART" id="SM00560"/>
    </source>
</evidence>
<keyword evidence="2" id="KW-0479">Metal-binding</keyword>
<dbReference type="Proteomes" id="UP001209878">
    <property type="component" value="Unassembled WGS sequence"/>
</dbReference>
<dbReference type="InterPro" id="IPR045087">
    <property type="entry name" value="Cu-oxidase_fam"/>
</dbReference>
<keyword evidence="5" id="KW-0186">Copper</keyword>
<evidence type="ECO:0000256" key="6">
    <source>
        <dbReference type="ARBA" id="ARBA00023157"/>
    </source>
</evidence>
<comment type="caution">
    <text evidence="9">The sequence shown here is derived from an EMBL/GenBank/DDBJ whole genome shotgun (WGS) entry which is preliminary data.</text>
</comment>